<accession>A0A552VA81</accession>
<dbReference type="EMBL" id="VJVZ01000001">
    <property type="protein sequence ID" value="TRW27374.1"/>
    <property type="molecule type" value="Genomic_DNA"/>
</dbReference>
<reference evidence="1 2" key="1">
    <citation type="submission" date="2019-07" db="EMBL/GenBank/DDBJ databases">
        <title>Flavobacterium sp. nov., isolated from glacier ice.</title>
        <authorList>
            <person name="Liu Q."/>
            <person name="Xin Y.-H."/>
        </authorList>
    </citation>
    <scope>NUCLEOTIDE SEQUENCE [LARGE SCALE GENOMIC DNA]</scope>
    <source>
        <strain evidence="1 2">ZT4R6</strain>
    </source>
</reference>
<dbReference type="AlphaFoldDB" id="A0A552VA81"/>
<keyword evidence="2" id="KW-1185">Reference proteome</keyword>
<name>A0A552VA81_9FLAO</name>
<sequence>MKKILLILLLPALAITGCSDDDQINTAGLEGSWSLVEIHNGFGATNIGYDEGIVIWTFDEQEREIDVVNSASADNYSALATGNYGYTIGAENQVCNDALFIEEDAYGCISITNDTLRVSSAHVDGDILTFVR</sequence>
<protein>
    <recommendedName>
        <fullName evidence="3">Lipocalin-like domain-containing protein</fullName>
    </recommendedName>
</protein>
<evidence type="ECO:0008006" key="3">
    <source>
        <dbReference type="Google" id="ProtNLM"/>
    </source>
</evidence>
<evidence type="ECO:0000313" key="2">
    <source>
        <dbReference type="Proteomes" id="UP000320643"/>
    </source>
</evidence>
<dbReference type="Proteomes" id="UP000320643">
    <property type="component" value="Unassembled WGS sequence"/>
</dbReference>
<dbReference type="OrthoDB" id="1201884at2"/>
<gene>
    <name evidence="1" type="ORF">FMM05_01680</name>
</gene>
<dbReference type="PROSITE" id="PS51257">
    <property type="entry name" value="PROKAR_LIPOPROTEIN"/>
    <property type="match status" value="1"/>
</dbReference>
<comment type="caution">
    <text evidence="1">The sequence shown here is derived from an EMBL/GenBank/DDBJ whole genome shotgun (WGS) entry which is preliminary data.</text>
</comment>
<organism evidence="1 2">
    <name type="scientific">Flavobacterium zepuense</name>
    <dbReference type="NCBI Taxonomy" id="2593302"/>
    <lineage>
        <taxon>Bacteria</taxon>
        <taxon>Pseudomonadati</taxon>
        <taxon>Bacteroidota</taxon>
        <taxon>Flavobacteriia</taxon>
        <taxon>Flavobacteriales</taxon>
        <taxon>Flavobacteriaceae</taxon>
        <taxon>Flavobacterium</taxon>
    </lineage>
</organism>
<evidence type="ECO:0000313" key="1">
    <source>
        <dbReference type="EMBL" id="TRW27374.1"/>
    </source>
</evidence>
<dbReference type="RefSeq" id="WP_143371600.1">
    <property type="nucleotide sequence ID" value="NZ_VJVZ01000001.1"/>
</dbReference>
<proteinExistence type="predicted"/>